<dbReference type="Pfam" id="PF03772">
    <property type="entry name" value="Competence"/>
    <property type="match status" value="1"/>
</dbReference>
<dbReference type="Pfam" id="PF13567">
    <property type="entry name" value="DUF4131"/>
    <property type="match status" value="1"/>
</dbReference>
<evidence type="ECO:0000259" key="7">
    <source>
        <dbReference type="Pfam" id="PF00753"/>
    </source>
</evidence>
<feature type="domain" description="Metallo-beta-lactamase" evidence="7">
    <location>
        <begin position="497"/>
        <end position="683"/>
    </location>
</feature>
<evidence type="ECO:0000313" key="11">
    <source>
        <dbReference type="Proteomes" id="UP000054761"/>
    </source>
</evidence>
<organism evidence="10 11">
    <name type="scientific">Legionella israelensis</name>
    <dbReference type="NCBI Taxonomy" id="454"/>
    <lineage>
        <taxon>Bacteria</taxon>
        <taxon>Pseudomonadati</taxon>
        <taxon>Pseudomonadota</taxon>
        <taxon>Gammaproteobacteria</taxon>
        <taxon>Legionellales</taxon>
        <taxon>Legionellaceae</taxon>
        <taxon>Legionella</taxon>
    </lineage>
</organism>
<feature type="transmembrane region" description="Helical" evidence="6">
    <location>
        <begin position="412"/>
        <end position="431"/>
    </location>
</feature>
<dbReference type="AlphaFoldDB" id="A0A0W0WEC4"/>
<evidence type="ECO:0000256" key="4">
    <source>
        <dbReference type="ARBA" id="ARBA00022989"/>
    </source>
</evidence>
<dbReference type="InterPro" id="IPR025405">
    <property type="entry name" value="DUF4131"/>
</dbReference>
<dbReference type="GO" id="GO:0005886">
    <property type="term" value="C:plasma membrane"/>
    <property type="evidence" value="ECO:0007669"/>
    <property type="project" value="UniProtKB-SubCell"/>
</dbReference>
<feature type="transmembrane region" description="Helical" evidence="6">
    <location>
        <begin position="37"/>
        <end position="54"/>
    </location>
</feature>
<dbReference type="Proteomes" id="UP000054761">
    <property type="component" value="Unassembled WGS sequence"/>
</dbReference>
<comment type="subcellular location">
    <subcellularLocation>
        <location evidence="1">Cell membrane</location>
        <topology evidence="1">Multi-pass membrane protein</topology>
    </subcellularLocation>
</comment>
<proteinExistence type="predicted"/>
<dbReference type="InterPro" id="IPR036866">
    <property type="entry name" value="RibonucZ/Hydroxyglut_hydro"/>
</dbReference>
<evidence type="ECO:0000256" key="1">
    <source>
        <dbReference type="ARBA" id="ARBA00004651"/>
    </source>
</evidence>
<evidence type="ECO:0000259" key="8">
    <source>
        <dbReference type="Pfam" id="PF03772"/>
    </source>
</evidence>
<keyword evidence="2" id="KW-1003">Cell membrane</keyword>
<feature type="transmembrane region" description="Helical" evidence="6">
    <location>
        <begin position="257"/>
        <end position="275"/>
    </location>
</feature>
<dbReference type="NCBIfam" id="TIGR00361">
    <property type="entry name" value="ComEC_Rec2"/>
    <property type="match status" value="1"/>
</dbReference>
<feature type="transmembrane region" description="Helical" evidence="6">
    <location>
        <begin position="443"/>
        <end position="462"/>
    </location>
</feature>
<evidence type="ECO:0000256" key="2">
    <source>
        <dbReference type="ARBA" id="ARBA00022475"/>
    </source>
</evidence>
<protein>
    <submittedName>
        <fullName evidence="10">DNA uptake/competence protein ComA</fullName>
    </submittedName>
</protein>
<comment type="caution">
    <text evidence="10">The sequence shown here is derived from an EMBL/GenBank/DDBJ whole genome shotgun (WGS) entry which is preliminary data.</text>
</comment>
<evidence type="ECO:0000256" key="5">
    <source>
        <dbReference type="ARBA" id="ARBA00023136"/>
    </source>
</evidence>
<keyword evidence="5 6" id="KW-0472">Membrane</keyword>
<dbReference type="InterPro" id="IPR001279">
    <property type="entry name" value="Metallo-B-lactamas"/>
</dbReference>
<name>A0A0W0WEC4_9GAMM</name>
<dbReference type="EMBL" id="LNYH01000028">
    <property type="protein sequence ID" value="KTD30606.1"/>
    <property type="molecule type" value="Genomic_DNA"/>
</dbReference>
<feature type="domain" description="ComEC/Rec2-related protein" evidence="8">
    <location>
        <begin position="198"/>
        <end position="462"/>
    </location>
</feature>
<dbReference type="InterPro" id="IPR052159">
    <property type="entry name" value="Competence_DNA_uptake"/>
</dbReference>
<dbReference type="InterPro" id="IPR035681">
    <property type="entry name" value="ComA-like_MBL"/>
</dbReference>
<dbReference type="GO" id="GO:0030420">
    <property type="term" value="P:establishment of competence for transformation"/>
    <property type="evidence" value="ECO:0007669"/>
    <property type="project" value="InterPro"/>
</dbReference>
<feature type="transmembrane region" description="Helical" evidence="6">
    <location>
        <begin position="323"/>
        <end position="341"/>
    </location>
</feature>
<feature type="transmembrane region" description="Helical" evidence="6">
    <location>
        <begin position="6"/>
        <end position="30"/>
    </location>
</feature>
<gene>
    <name evidence="10" type="primary">comA</name>
    <name evidence="10" type="ORF">Lisr_0701</name>
</gene>
<dbReference type="PATRIC" id="fig|454.4.peg.751"/>
<keyword evidence="3 6" id="KW-0812">Transmembrane</keyword>
<evidence type="ECO:0000256" key="3">
    <source>
        <dbReference type="ARBA" id="ARBA00022692"/>
    </source>
</evidence>
<dbReference type="RefSeq" id="WP_058501078.1">
    <property type="nucleotide sequence ID" value="NZ_CAAAJA010000046.1"/>
</dbReference>
<evidence type="ECO:0000259" key="9">
    <source>
        <dbReference type="Pfam" id="PF13567"/>
    </source>
</evidence>
<dbReference type="STRING" id="454.Lisr_0701"/>
<dbReference type="OrthoDB" id="9761531at2"/>
<evidence type="ECO:0000313" key="10">
    <source>
        <dbReference type="EMBL" id="KTD30606.1"/>
    </source>
</evidence>
<keyword evidence="11" id="KW-1185">Reference proteome</keyword>
<dbReference type="PANTHER" id="PTHR30619">
    <property type="entry name" value="DNA INTERNALIZATION/COMPETENCE PROTEIN COMEC/REC2"/>
    <property type="match status" value="1"/>
</dbReference>
<feature type="domain" description="DUF4131" evidence="9">
    <location>
        <begin position="21"/>
        <end position="156"/>
    </location>
</feature>
<dbReference type="Pfam" id="PF00753">
    <property type="entry name" value="Lactamase_B"/>
    <property type="match status" value="1"/>
</dbReference>
<dbReference type="Gene3D" id="3.60.15.10">
    <property type="entry name" value="Ribonuclease Z/Hydroxyacylglutathione hydrolase-like"/>
    <property type="match status" value="1"/>
</dbReference>
<dbReference type="SUPFAM" id="SSF56281">
    <property type="entry name" value="Metallo-hydrolase/oxidoreductase"/>
    <property type="match status" value="1"/>
</dbReference>
<reference evidence="10 11" key="1">
    <citation type="submission" date="2015-11" db="EMBL/GenBank/DDBJ databases">
        <title>Genomic analysis of 38 Legionella species identifies large and diverse effector repertoires.</title>
        <authorList>
            <person name="Burstein D."/>
            <person name="Amaro F."/>
            <person name="Zusman T."/>
            <person name="Lifshitz Z."/>
            <person name="Cohen O."/>
            <person name="Gilbert J.A."/>
            <person name="Pupko T."/>
            <person name="Shuman H.A."/>
            <person name="Segal G."/>
        </authorList>
    </citation>
    <scope>NUCLEOTIDE SEQUENCE [LARGE SCALE GENOMIC DNA]</scope>
    <source>
        <strain evidence="10 11">Bercovier 4</strain>
    </source>
</reference>
<accession>A0A0W0WEC4</accession>
<dbReference type="PANTHER" id="PTHR30619:SF1">
    <property type="entry name" value="RECOMBINATION PROTEIN 2"/>
    <property type="match status" value="1"/>
</dbReference>
<feature type="transmembrane region" description="Helical" evidence="6">
    <location>
        <begin position="353"/>
        <end position="374"/>
    </location>
</feature>
<evidence type="ECO:0000256" key="6">
    <source>
        <dbReference type="SAM" id="Phobius"/>
    </source>
</evidence>
<feature type="transmembrane region" description="Helical" evidence="6">
    <location>
        <begin position="380"/>
        <end position="405"/>
    </location>
</feature>
<feature type="transmembrane region" description="Helical" evidence="6">
    <location>
        <begin position="222"/>
        <end position="245"/>
    </location>
</feature>
<sequence>MEIFCLLAGVLFAYTGHYYLFVFIAFVCIIQWRLSGVFLFFLACLYALAHQWWVSSTLPLNSDVLQAKVIGRIHSISFQTPEKKQFYFKTEEINGKKIKTSLLLSWYHHPSALNIGEQWQFQVKLKKPHNLGNPGAFNYVQWLSSRHLQWTGYVKNHSGILLSTGKDKDWPFNIRENIAKHIRKAAPNLQTAGILQALTVGLTKEIEPQLWDLFRRTGTTHLMVISGAHIGLIAGMIFVLTKWLWRRNFFLCLRWPAVRAASITSLFSALMYALLAGFAVPAQRACIGCFFFSLQYLGGQKYGIWQIWRYALLFVLLFEPHSVLMPGFYLSFVAVAVLIIAHQRWPVHGIKKIILAQLVCLIGLMPLTIYWFSYGSVTGFIANVFAIPLVGFFIVPLALVMLLFLPFAAHGLFMQALTVLIALLLKILYWVDWLSVFNVSLSFNQIIIPLSLMAAIFCFVLLPISSYKILAFILILSALFLPYQKIKSGELLVNILDVSQGLAAVIQTQNHVLIYDTGDQFYQGSDMAKLAILPFLKSQQVTSVDKIVISHPDKDHRGGLKSLESAMPVQELIVNDRKYYHRGLSCHHYPSWRWDGVDFRFFPIKKRFKEKNNRSCILQISHPNGRILFTGDIEKKAEDYLFSRYGQELQSDVLLVPHHGSKTSSSDNFLRKVKPKYAIVSLGQNNRFHFPHAEVVQRYKAFGVPLLQTKDCGMVTVKLNDSKEWMPVCYTKMRFD</sequence>
<dbReference type="NCBIfam" id="TIGR00360">
    <property type="entry name" value="ComEC_N-term"/>
    <property type="match status" value="1"/>
</dbReference>
<keyword evidence="4 6" id="KW-1133">Transmembrane helix</keyword>
<dbReference type="CDD" id="cd07731">
    <property type="entry name" value="ComA-like_MBL-fold"/>
    <property type="match status" value="1"/>
</dbReference>
<dbReference type="InterPro" id="IPR004797">
    <property type="entry name" value="Competence_ComEC/Rec2"/>
</dbReference>
<dbReference type="InterPro" id="IPR004477">
    <property type="entry name" value="ComEC_N"/>
</dbReference>